<feature type="region of interest" description="Disordered" evidence="1">
    <location>
        <begin position="409"/>
        <end position="529"/>
    </location>
</feature>
<evidence type="ECO:0000259" key="2">
    <source>
        <dbReference type="PROSITE" id="PS50076"/>
    </source>
</evidence>
<dbReference type="Pfam" id="PF00226">
    <property type="entry name" value="DnaJ"/>
    <property type="match status" value="1"/>
</dbReference>
<feature type="compositionally biased region" description="Polar residues" evidence="1">
    <location>
        <begin position="29"/>
        <end position="70"/>
    </location>
</feature>
<name>A0A5B0LXP9_PUCGR</name>
<dbReference type="InterPro" id="IPR036869">
    <property type="entry name" value="J_dom_sf"/>
</dbReference>
<organism evidence="3 4">
    <name type="scientific">Puccinia graminis f. sp. tritici</name>
    <dbReference type="NCBI Taxonomy" id="56615"/>
    <lineage>
        <taxon>Eukaryota</taxon>
        <taxon>Fungi</taxon>
        <taxon>Dikarya</taxon>
        <taxon>Basidiomycota</taxon>
        <taxon>Pucciniomycotina</taxon>
        <taxon>Pucciniomycetes</taxon>
        <taxon>Pucciniales</taxon>
        <taxon>Pucciniaceae</taxon>
        <taxon>Puccinia</taxon>
    </lineage>
</organism>
<evidence type="ECO:0000313" key="3">
    <source>
        <dbReference type="EMBL" id="KAA1069191.1"/>
    </source>
</evidence>
<dbReference type="PROSITE" id="PS50076">
    <property type="entry name" value="DNAJ_2"/>
    <property type="match status" value="1"/>
</dbReference>
<evidence type="ECO:0000256" key="1">
    <source>
        <dbReference type="SAM" id="MobiDB-lite"/>
    </source>
</evidence>
<feature type="compositionally biased region" description="Low complexity" evidence="1">
    <location>
        <begin position="165"/>
        <end position="212"/>
    </location>
</feature>
<comment type="caution">
    <text evidence="3">The sequence shown here is derived from an EMBL/GenBank/DDBJ whole genome shotgun (WGS) entry which is preliminary data.</text>
</comment>
<reference evidence="3 4" key="1">
    <citation type="submission" date="2019-05" db="EMBL/GenBank/DDBJ databases">
        <title>Emergence of the Ug99 lineage of the wheat stem rust pathogen through somatic hybridization.</title>
        <authorList>
            <person name="Li F."/>
            <person name="Upadhyaya N.M."/>
            <person name="Sperschneider J."/>
            <person name="Matny O."/>
            <person name="Nguyen-Phuc H."/>
            <person name="Mago R."/>
            <person name="Raley C."/>
            <person name="Miller M.E."/>
            <person name="Silverstein K.A.T."/>
            <person name="Henningsen E."/>
            <person name="Hirsch C.D."/>
            <person name="Visser B."/>
            <person name="Pretorius Z.A."/>
            <person name="Steffenson B.J."/>
            <person name="Schwessinger B."/>
            <person name="Dodds P.N."/>
            <person name="Figueroa M."/>
        </authorList>
    </citation>
    <scope>NUCLEOTIDE SEQUENCE [LARGE SCALE GENOMIC DNA]</scope>
    <source>
        <strain evidence="3">21-0</strain>
    </source>
</reference>
<dbReference type="FunFam" id="1.10.287.110:FF:000236">
    <property type="entry name" value="Chaperone protein DNAJ, putative"/>
    <property type="match status" value="1"/>
</dbReference>
<dbReference type="AlphaFoldDB" id="A0A5B0LXP9"/>
<dbReference type="OrthoDB" id="259708at2759"/>
<feature type="region of interest" description="Disordered" evidence="1">
    <location>
        <begin position="340"/>
        <end position="382"/>
    </location>
</feature>
<dbReference type="InterPro" id="IPR001623">
    <property type="entry name" value="DnaJ_domain"/>
</dbReference>
<dbReference type="PANTHER" id="PTHR43948:SF10">
    <property type="entry name" value="MRJ, ISOFORM E"/>
    <property type="match status" value="1"/>
</dbReference>
<evidence type="ECO:0000313" key="4">
    <source>
        <dbReference type="Proteomes" id="UP000324748"/>
    </source>
</evidence>
<accession>A0A5B0LXP9</accession>
<dbReference type="GO" id="GO:0005737">
    <property type="term" value="C:cytoplasm"/>
    <property type="evidence" value="ECO:0007669"/>
    <property type="project" value="TreeGrafter"/>
</dbReference>
<feature type="region of interest" description="Disordered" evidence="1">
    <location>
        <begin position="147"/>
        <end position="218"/>
    </location>
</feature>
<dbReference type="PROSITE" id="PS00636">
    <property type="entry name" value="DNAJ_1"/>
    <property type="match status" value="1"/>
</dbReference>
<gene>
    <name evidence="3" type="ORF">PGT21_015745</name>
</gene>
<dbReference type="GO" id="GO:0051087">
    <property type="term" value="F:protein-folding chaperone binding"/>
    <property type="evidence" value="ECO:0007669"/>
    <property type="project" value="TreeGrafter"/>
</dbReference>
<feature type="region of interest" description="Disordered" evidence="1">
    <location>
        <begin position="1"/>
        <end position="70"/>
    </location>
</feature>
<dbReference type="Gene3D" id="1.10.287.110">
    <property type="entry name" value="DnaJ domain"/>
    <property type="match status" value="1"/>
</dbReference>
<dbReference type="SUPFAM" id="SSF46565">
    <property type="entry name" value="Chaperone J-domain"/>
    <property type="match status" value="1"/>
</dbReference>
<feature type="domain" description="J" evidence="2">
    <location>
        <begin position="82"/>
        <end position="154"/>
    </location>
</feature>
<keyword evidence="4" id="KW-1185">Reference proteome</keyword>
<feature type="compositionally biased region" description="Polar residues" evidence="1">
    <location>
        <begin position="1"/>
        <end position="15"/>
    </location>
</feature>
<dbReference type="InterPro" id="IPR018253">
    <property type="entry name" value="DnaJ_domain_CS"/>
</dbReference>
<feature type="compositionally biased region" description="Low complexity" evidence="1">
    <location>
        <begin position="410"/>
        <end position="455"/>
    </location>
</feature>
<dbReference type="PANTHER" id="PTHR43948">
    <property type="entry name" value="DNAJ HOMOLOG SUBFAMILY B"/>
    <property type="match status" value="1"/>
</dbReference>
<dbReference type="SMART" id="SM00271">
    <property type="entry name" value="DnaJ"/>
    <property type="match status" value="1"/>
</dbReference>
<sequence>MASLSTQTRSHSATYTTTNKNKNKRHPNSLPSRSASFQQQPTSSNCKPHSTNSHHQLPRTPSSSGQTNPNYLLVDQINRHQDLYLVLGLSGYSALNRQSIKLDDIRKAYISRSRLCHPDKLPQYEPCTAAFQKLSFAYETLSNPHTRKLYDSNHNRSPHAFNFDNPSSSSSSSSRSRNSNSNTYNGGGSNKSNPNPKADAHTHSSSYSSSTTGQNINPDETLNGVLHATFCEFMDGDFEMIRVVINALNEGNPGLNLGEEMIESLEKTFTRLRRVLLSGQKYLGVVRYEMLELWELQAKLRGMSYFNLVGRMRVSLALARVTLLIPMRIDQALRDGSLSSSRVYSSSQEDNLGQEEQDSAASEMDLDQLPHPPLNHPPRNGILPPKIAGLLQATVAVLERGERATLWPYSSPSAEPSVHPSSPSPSSSSSSSSESSSSTTTTTTSPTTTTATLPVSPSPFDPSSITSSSSSSAASSPSSPAPSSSSSNTSTATTSPQIPVLPPVHILPSLVHTPPNPPPVPTTPSSSSSSLLFTFLF</sequence>
<dbReference type="CDD" id="cd06257">
    <property type="entry name" value="DnaJ"/>
    <property type="match status" value="1"/>
</dbReference>
<protein>
    <recommendedName>
        <fullName evidence="2">J domain-containing protein</fullName>
    </recommendedName>
</protein>
<dbReference type="GO" id="GO:0005634">
    <property type="term" value="C:nucleus"/>
    <property type="evidence" value="ECO:0007669"/>
    <property type="project" value="TreeGrafter"/>
</dbReference>
<feature type="compositionally biased region" description="Low complexity" evidence="1">
    <location>
        <begin position="461"/>
        <end position="496"/>
    </location>
</feature>
<dbReference type="Proteomes" id="UP000324748">
    <property type="component" value="Unassembled WGS sequence"/>
</dbReference>
<dbReference type="EMBL" id="VSWC01000183">
    <property type="protein sequence ID" value="KAA1069191.1"/>
    <property type="molecule type" value="Genomic_DNA"/>
</dbReference>
<proteinExistence type="predicted"/>
<dbReference type="GO" id="GO:0044183">
    <property type="term" value="F:protein folding chaperone"/>
    <property type="evidence" value="ECO:0007669"/>
    <property type="project" value="TreeGrafter"/>
</dbReference>
<dbReference type="GO" id="GO:0051082">
    <property type="term" value="F:unfolded protein binding"/>
    <property type="evidence" value="ECO:0007669"/>
    <property type="project" value="TreeGrafter"/>
</dbReference>